<dbReference type="EMBL" id="CAAALY010068455">
    <property type="protein sequence ID" value="VEL24573.1"/>
    <property type="molecule type" value="Genomic_DNA"/>
</dbReference>
<protein>
    <submittedName>
        <fullName evidence="1">Uncharacterized protein</fullName>
    </submittedName>
</protein>
<dbReference type="Proteomes" id="UP000784294">
    <property type="component" value="Unassembled WGS sequence"/>
</dbReference>
<proteinExistence type="predicted"/>
<reference evidence="1" key="1">
    <citation type="submission" date="2018-11" db="EMBL/GenBank/DDBJ databases">
        <authorList>
            <consortium name="Pathogen Informatics"/>
        </authorList>
    </citation>
    <scope>NUCLEOTIDE SEQUENCE</scope>
</reference>
<comment type="caution">
    <text evidence="1">The sequence shown here is derived from an EMBL/GenBank/DDBJ whole genome shotgun (WGS) entry which is preliminary data.</text>
</comment>
<evidence type="ECO:0000313" key="1">
    <source>
        <dbReference type="EMBL" id="VEL24573.1"/>
    </source>
</evidence>
<keyword evidence="2" id="KW-1185">Reference proteome</keyword>
<sequence>MLANHLLTFCHVPRTSSLPGRQIKEHSFANLSIMQAARQTYKLGEERRRIGTQSDTSTTWFTLHFPSYALVFLPPTDPVPPISFTLSCGFRQSQSSDHLDDLGALMHVAASHMLRITGPHPAEFEAFWSTKLTFQTGSTSLFRLIIAS</sequence>
<gene>
    <name evidence="1" type="ORF">PXEA_LOCUS18013</name>
</gene>
<name>A0A448X031_9PLAT</name>
<evidence type="ECO:0000313" key="2">
    <source>
        <dbReference type="Proteomes" id="UP000784294"/>
    </source>
</evidence>
<organism evidence="1 2">
    <name type="scientific">Protopolystoma xenopodis</name>
    <dbReference type="NCBI Taxonomy" id="117903"/>
    <lineage>
        <taxon>Eukaryota</taxon>
        <taxon>Metazoa</taxon>
        <taxon>Spiralia</taxon>
        <taxon>Lophotrochozoa</taxon>
        <taxon>Platyhelminthes</taxon>
        <taxon>Monogenea</taxon>
        <taxon>Polyopisthocotylea</taxon>
        <taxon>Polystomatidea</taxon>
        <taxon>Polystomatidae</taxon>
        <taxon>Protopolystoma</taxon>
    </lineage>
</organism>
<dbReference type="AlphaFoldDB" id="A0A448X031"/>
<accession>A0A448X031</accession>